<accession>A0ABT0HJV8</accession>
<keyword evidence="1" id="KW-0812">Transmembrane</keyword>
<keyword evidence="1" id="KW-0472">Membrane</keyword>
<organism evidence="2 3">
    <name type="scientific">Spirosoma liriopis</name>
    <dbReference type="NCBI Taxonomy" id="2937440"/>
    <lineage>
        <taxon>Bacteria</taxon>
        <taxon>Pseudomonadati</taxon>
        <taxon>Bacteroidota</taxon>
        <taxon>Cytophagia</taxon>
        <taxon>Cytophagales</taxon>
        <taxon>Cytophagaceae</taxon>
        <taxon>Spirosoma</taxon>
    </lineage>
</organism>
<keyword evidence="3" id="KW-1185">Reference proteome</keyword>
<proteinExistence type="predicted"/>
<gene>
    <name evidence="2" type="ORF">M0L20_11335</name>
</gene>
<evidence type="ECO:0000313" key="3">
    <source>
        <dbReference type="Proteomes" id="UP001202180"/>
    </source>
</evidence>
<keyword evidence="1" id="KW-1133">Transmembrane helix</keyword>
<dbReference type="Proteomes" id="UP001202180">
    <property type="component" value="Unassembled WGS sequence"/>
</dbReference>
<protein>
    <recommendedName>
        <fullName evidence="4">YtxH domain-containing protein</fullName>
    </recommendedName>
</protein>
<evidence type="ECO:0000313" key="2">
    <source>
        <dbReference type="EMBL" id="MCK8492446.1"/>
    </source>
</evidence>
<evidence type="ECO:0000256" key="1">
    <source>
        <dbReference type="SAM" id="Phobius"/>
    </source>
</evidence>
<dbReference type="EMBL" id="JALPRF010000002">
    <property type="protein sequence ID" value="MCK8492446.1"/>
    <property type="molecule type" value="Genomic_DNA"/>
</dbReference>
<name>A0ABT0HJV8_9BACT</name>
<sequence>MAANEQEFEEKWKQLEESGKELSGAVGAVAGTLLGISVFGLSAPVMYLTKRAAGKEASEALKETGDKALETTRWMSEFGRFAGKKFGPKIVGTLLFGVTGLLATDE</sequence>
<evidence type="ECO:0008006" key="4">
    <source>
        <dbReference type="Google" id="ProtNLM"/>
    </source>
</evidence>
<feature type="transmembrane region" description="Helical" evidence="1">
    <location>
        <begin position="25"/>
        <end position="48"/>
    </location>
</feature>
<reference evidence="2 3" key="1">
    <citation type="submission" date="2022-04" db="EMBL/GenBank/DDBJ databases">
        <title>Spirosoma sp. strain RP8 genome sequencing and assembly.</title>
        <authorList>
            <person name="Jung Y."/>
        </authorList>
    </citation>
    <scope>NUCLEOTIDE SEQUENCE [LARGE SCALE GENOMIC DNA]</scope>
    <source>
        <strain evidence="2 3">RP8</strain>
    </source>
</reference>
<comment type="caution">
    <text evidence="2">The sequence shown here is derived from an EMBL/GenBank/DDBJ whole genome shotgun (WGS) entry which is preliminary data.</text>
</comment>
<dbReference type="RefSeq" id="WP_248477064.1">
    <property type="nucleotide sequence ID" value="NZ_JALPRF010000002.1"/>
</dbReference>